<sequence length="576" mass="62371">MEEGATNQEGGAIHAYPLSTSIQLEILYCNFIGCKATVGGGAVNLYIENVDAFTLKNSQFYNCSSQQSGGALYIYAVGVVYFTMENNQFYNCSTRGLGGALYLRSINEALNTVENNQFYYCTANEQGGAIQQSSSVDSLQFIKGVLIENCESQNVGGGIMVDLFDSSPNFGALAEIKQTTIINCKTSYFSYGLGGGGIYASIIEGTLNIEDSIISNCNSSQTANGGGINIRKESNNAKLFISNTSLISCKTIAKDSYPEFNYGGGIFLDTSLTTSKLNSQNFLLTDLVFTGCESGAQAGHNIHIVSPNIQATLLFIKNGNLLTVNNTVNLYENELYANDYMGLDNLKFMSGRPFINPYYIDPASGAIYSTLSGGVLIIEDSTFNTCNCTQPGAGGALAIIQDFTSKVFIRNTSFINCKTIMNSSSDYYGWGGAIYIQSSVSSNELSYSNFQMTDLTFSGCEAVNQIGNNIHIVSPDTHLTGLTIAVLGLLTVNGINDLYSSQSYQNDYMGINQSLYNYGQSLPDNHEPLFIEVYSQNFKAQYYIDSSGQDTNNCLSTSTACVTFNHTLSLTLPPEF</sequence>
<dbReference type="InterPro" id="IPR006626">
    <property type="entry name" value="PbH1"/>
</dbReference>
<organism evidence="1 2">
    <name type="scientific">Streblomastix strix</name>
    <dbReference type="NCBI Taxonomy" id="222440"/>
    <lineage>
        <taxon>Eukaryota</taxon>
        <taxon>Metamonada</taxon>
        <taxon>Preaxostyla</taxon>
        <taxon>Oxymonadida</taxon>
        <taxon>Streblomastigidae</taxon>
        <taxon>Streblomastix</taxon>
    </lineage>
</organism>
<accession>A0A5J4UKW1</accession>
<dbReference type="OrthoDB" id="421972at2759"/>
<dbReference type="SMART" id="SM00710">
    <property type="entry name" value="PbH1"/>
    <property type="match status" value="7"/>
</dbReference>
<protein>
    <recommendedName>
        <fullName evidence="3">Right handed beta helix domain-containing protein</fullName>
    </recommendedName>
</protein>
<evidence type="ECO:0008006" key="3">
    <source>
        <dbReference type="Google" id="ProtNLM"/>
    </source>
</evidence>
<gene>
    <name evidence="1" type="ORF">EZS28_033752</name>
</gene>
<feature type="non-terminal residue" evidence="1">
    <location>
        <position position="576"/>
    </location>
</feature>
<dbReference type="AlphaFoldDB" id="A0A5J4UKW1"/>
<dbReference type="InterPro" id="IPR011050">
    <property type="entry name" value="Pectin_lyase_fold/virulence"/>
</dbReference>
<evidence type="ECO:0000313" key="1">
    <source>
        <dbReference type="EMBL" id="KAA6370721.1"/>
    </source>
</evidence>
<comment type="caution">
    <text evidence="1">The sequence shown here is derived from an EMBL/GenBank/DDBJ whole genome shotgun (WGS) entry which is preliminary data.</text>
</comment>
<dbReference type="Proteomes" id="UP000324800">
    <property type="component" value="Unassembled WGS sequence"/>
</dbReference>
<name>A0A5J4UKW1_9EUKA</name>
<evidence type="ECO:0000313" key="2">
    <source>
        <dbReference type="Proteomes" id="UP000324800"/>
    </source>
</evidence>
<reference evidence="1 2" key="1">
    <citation type="submission" date="2019-03" db="EMBL/GenBank/DDBJ databases">
        <title>Single cell metagenomics reveals metabolic interactions within the superorganism composed of flagellate Streblomastix strix and complex community of Bacteroidetes bacteria on its surface.</title>
        <authorList>
            <person name="Treitli S.C."/>
            <person name="Kolisko M."/>
            <person name="Husnik F."/>
            <person name="Keeling P."/>
            <person name="Hampl V."/>
        </authorList>
    </citation>
    <scope>NUCLEOTIDE SEQUENCE [LARGE SCALE GENOMIC DNA]</scope>
    <source>
        <strain evidence="1">ST1C</strain>
    </source>
</reference>
<dbReference type="EMBL" id="SNRW01015124">
    <property type="protein sequence ID" value="KAA6370721.1"/>
    <property type="molecule type" value="Genomic_DNA"/>
</dbReference>
<proteinExistence type="predicted"/>
<dbReference type="SUPFAM" id="SSF51126">
    <property type="entry name" value="Pectin lyase-like"/>
    <property type="match status" value="1"/>
</dbReference>